<keyword evidence="1" id="KW-0732">Signal</keyword>
<protein>
    <submittedName>
        <fullName evidence="2">Uncharacterized protein</fullName>
    </submittedName>
</protein>
<dbReference type="Proteomes" id="UP001152759">
    <property type="component" value="Chromosome 7"/>
</dbReference>
<accession>A0A9P0F8Z8</accession>
<evidence type="ECO:0000256" key="1">
    <source>
        <dbReference type="SAM" id="SignalP"/>
    </source>
</evidence>
<dbReference type="KEGG" id="btab:109029657"/>
<dbReference type="SMART" id="SM00700">
    <property type="entry name" value="JHBP"/>
    <property type="match status" value="1"/>
</dbReference>
<sequence>MFVGRDNVPLRCLAFLTTLLPLVCSQCYDSSFTTSSESSNSFDSSTPVRNNCTADFLKYFESCKRSSPTFDKCIRTALNSVTPYFTTGVPDLKIPPFDPWFAEEIIQKWGGPGIGYNLKLRNVREAGWKQSLVTKFRSNAKAQMIVYTQYFPEKYLEGEWEAESNLIQQRENRGVFNLTLYEYNQTTTIYRSKNTKRLKVNIQMKEVGNLKLHISNLLRGRTFLEGILDRMINGFWRPGLVFVRPMVNDVVSTAFTDIYNKHFNDFDLNTILPAE</sequence>
<dbReference type="EMBL" id="OU963868">
    <property type="protein sequence ID" value="CAH0393035.1"/>
    <property type="molecule type" value="Genomic_DNA"/>
</dbReference>
<name>A0A9P0F8Z8_BEMTA</name>
<gene>
    <name evidence="2" type="ORF">BEMITA_LOCUS11484</name>
</gene>
<feature type="signal peptide" evidence="1">
    <location>
        <begin position="1"/>
        <end position="25"/>
    </location>
</feature>
<organism evidence="2 3">
    <name type="scientific">Bemisia tabaci</name>
    <name type="common">Sweetpotato whitefly</name>
    <name type="synonym">Aleurodes tabaci</name>
    <dbReference type="NCBI Taxonomy" id="7038"/>
    <lineage>
        <taxon>Eukaryota</taxon>
        <taxon>Metazoa</taxon>
        <taxon>Ecdysozoa</taxon>
        <taxon>Arthropoda</taxon>
        <taxon>Hexapoda</taxon>
        <taxon>Insecta</taxon>
        <taxon>Pterygota</taxon>
        <taxon>Neoptera</taxon>
        <taxon>Paraneoptera</taxon>
        <taxon>Hemiptera</taxon>
        <taxon>Sternorrhyncha</taxon>
        <taxon>Aleyrodoidea</taxon>
        <taxon>Aleyrodidae</taxon>
        <taxon>Aleyrodinae</taxon>
        <taxon>Bemisia</taxon>
    </lineage>
</organism>
<dbReference type="PANTHER" id="PTHR11008">
    <property type="entry name" value="PROTEIN TAKEOUT-LIKE PROTEIN"/>
    <property type="match status" value="1"/>
</dbReference>
<keyword evidence="3" id="KW-1185">Reference proteome</keyword>
<reference evidence="2" key="1">
    <citation type="submission" date="2021-12" db="EMBL/GenBank/DDBJ databases">
        <authorList>
            <person name="King R."/>
        </authorList>
    </citation>
    <scope>NUCLEOTIDE SEQUENCE</scope>
</reference>
<dbReference type="Pfam" id="PF06585">
    <property type="entry name" value="JHBP"/>
    <property type="match status" value="1"/>
</dbReference>
<dbReference type="InterPro" id="IPR010562">
    <property type="entry name" value="Haemolymph_juvenile_hormone-bd"/>
</dbReference>
<dbReference type="OrthoDB" id="8183816at2759"/>
<dbReference type="PANTHER" id="PTHR11008:SF15">
    <property type="entry name" value="CIRCADIAN CLOCK-CONTROLLED PROTEIN"/>
    <property type="match status" value="1"/>
</dbReference>
<dbReference type="Gene3D" id="3.15.10.30">
    <property type="entry name" value="Haemolymph juvenile hormone binding protein"/>
    <property type="match status" value="1"/>
</dbReference>
<dbReference type="AlphaFoldDB" id="A0A9P0F8Z8"/>
<evidence type="ECO:0000313" key="3">
    <source>
        <dbReference type="Proteomes" id="UP001152759"/>
    </source>
</evidence>
<evidence type="ECO:0000313" key="2">
    <source>
        <dbReference type="EMBL" id="CAH0393035.1"/>
    </source>
</evidence>
<dbReference type="GO" id="GO:0005615">
    <property type="term" value="C:extracellular space"/>
    <property type="evidence" value="ECO:0007669"/>
    <property type="project" value="TreeGrafter"/>
</dbReference>
<proteinExistence type="predicted"/>
<feature type="chain" id="PRO_5040445200" evidence="1">
    <location>
        <begin position="26"/>
        <end position="275"/>
    </location>
</feature>
<dbReference type="InterPro" id="IPR038606">
    <property type="entry name" value="To_sf"/>
</dbReference>